<dbReference type="Proteomes" id="UP001597472">
    <property type="component" value="Unassembled WGS sequence"/>
</dbReference>
<sequence>MLTDKQSLILSGFVGIGFSVAGIMGLLENYFIGGIFMTLFLVVLVNIAIVFFKRRKK</sequence>
<keyword evidence="1" id="KW-0812">Transmembrane</keyword>
<evidence type="ECO:0000313" key="3">
    <source>
        <dbReference type="Proteomes" id="UP001597472"/>
    </source>
</evidence>
<proteinExistence type="predicted"/>
<keyword evidence="3" id="KW-1185">Reference proteome</keyword>
<evidence type="ECO:0000313" key="2">
    <source>
        <dbReference type="EMBL" id="MFD2551022.1"/>
    </source>
</evidence>
<organism evidence="2 3">
    <name type="scientific">Bizionia sediminis</name>
    <dbReference type="NCBI Taxonomy" id="1737064"/>
    <lineage>
        <taxon>Bacteria</taxon>
        <taxon>Pseudomonadati</taxon>
        <taxon>Bacteroidota</taxon>
        <taxon>Flavobacteriia</taxon>
        <taxon>Flavobacteriales</taxon>
        <taxon>Flavobacteriaceae</taxon>
        <taxon>Bizionia</taxon>
    </lineage>
</organism>
<keyword evidence="1" id="KW-0472">Membrane</keyword>
<keyword evidence="1" id="KW-1133">Transmembrane helix</keyword>
<name>A0ABW5KTW1_9FLAO</name>
<accession>A0ABW5KTW1</accession>
<reference evidence="3" key="1">
    <citation type="journal article" date="2019" name="Int. J. Syst. Evol. Microbiol.">
        <title>The Global Catalogue of Microorganisms (GCM) 10K type strain sequencing project: providing services to taxonomists for standard genome sequencing and annotation.</title>
        <authorList>
            <consortium name="The Broad Institute Genomics Platform"/>
            <consortium name="The Broad Institute Genome Sequencing Center for Infectious Disease"/>
            <person name="Wu L."/>
            <person name="Ma J."/>
        </authorList>
    </citation>
    <scope>NUCLEOTIDE SEQUENCE [LARGE SCALE GENOMIC DNA]</scope>
    <source>
        <strain evidence="3">KCTC 42587</strain>
    </source>
</reference>
<dbReference type="RefSeq" id="WP_376892039.1">
    <property type="nucleotide sequence ID" value="NZ_JBHULS010000001.1"/>
</dbReference>
<gene>
    <name evidence="2" type="ORF">ACFSQP_04255</name>
</gene>
<dbReference type="EMBL" id="JBHULS010000001">
    <property type="protein sequence ID" value="MFD2551022.1"/>
    <property type="molecule type" value="Genomic_DNA"/>
</dbReference>
<feature type="transmembrane region" description="Helical" evidence="1">
    <location>
        <begin position="30"/>
        <end position="52"/>
    </location>
</feature>
<feature type="transmembrane region" description="Helical" evidence="1">
    <location>
        <begin position="7"/>
        <end position="24"/>
    </location>
</feature>
<evidence type="ECO:0000256" key="1">
    <source>
        <dbReference type="SAM" id="Phobius"/>
    </source>
</evidence>
<protein>
    <submittedName>
        <fullName evidence="2">Uncharacterized protein</fullName>
    </submittedName>
</protein>
<comment type="caution">
    <text evidence="2">The sequence shown here is derived from an EMBL/GenBank/DDBJ whole genome shotgun (WGS) entry which is preliminary data.</text>
</comment>